<sequence>MADVKTIPKIQCDNCGAVSEKTAHTMMGRSTPDYSKPSLWGSCKIEGGRSTDSYGGKSRLDFTDLCTSCANVAVDAAAAALKAARKEDDDA</sequence>
<evidence type="ECO:0000313" key="2">
    <source>
        <dbReference type="Proteomes" id="UP000192903"/>
    </source>
</evidence>
<gene>
    <name evidence="1" type="ORF">SAMN02982989_3377</name>
</gene>
<evidence type="ECO:0000313" key="1">
    <source>
        <dbReference type="EMBL" id="SMF65575.1"/>
    </source>
</evidence>
<proteinExistence type="predicted"/>
<dbReference type="EMBL" id="FXAF01000011">
    <property type="protein sequence ID" value="SMF65575.1"/>
    <property type="molecule type" value="Genomic_DNA"/>
</dbReference>
<organism evidence="1 2">
    <name type="scientific">Xaviernesmea oryzae</name>
    <dbReference type="NCBI Taxonomy" id="464029"/>
    <lineage>
        <taxon>Bacteria</taxon>
        <taxon>Pseudomonadati</taxon>
        <taxon>Pseudomonadota</taxon>
        <taxon>Alphaproteobacteria</taxon>
        <taxon>Hyphomicrobiales</taxon>
        <taxon>Rhizobiaceae</taxon>
        <taxon>Rhizobium/Agrobacterium group</taxon>
        <taxon>Xaviernesmea</taxon>
    </lineage>
</organism>
<dbReference type="Proteomes" id="UP000192903">
    <property type="component" value="Unassembled WGS sequence"/>
</dbReference>
<keyword evidence="2" id="KW-1185">Reference proteome</keyword>
<reference evidence="2" key="1">
    <citation type="submission" date="2017-04" db="EMBL/GenBank/DDBJ databases">
        <authorList>
            <person name="Varghese N."/>
            <person name="Submissions S."/>
        </authorList>
    </citation>
    <scope>NUCLEOTIDE SEQUENCE [LARGE SCALE GENOMIC DNA]</scope>
    <source>
        <strain evidence="2">B4P</strain>
    </source>
</reference>
<dbReference type="AlphaFoldDB" id="A0A1X7G800"/>
<dbReference type="OrthoDB" id="8456565at2"/>
<name>A0A1X7G800_9HYPH</name>
<dbReference type="RefSeq" id="WP_085424086.1">
    <property type="nucleotide sequence ID" value="NZ_FXAF01000011.1"/>
</dbReference>
<accession>A0A1X7G800</accession>
<protein>
    <submittedName>
        <fullName evidence="1">Uncharacterized protein</fullName>
    </submittedName>
</protein>
<dbReference type="STRING" id="464029.SAMN02982989_3377"/>